<protein>
    <recommendedName>
        <fullName evidence="3">Nitroreductase</fullName>
    </recommendedName>
</protein>
<dbReference type="InterPro" id="IPR050627">
    <property type="entry name" value="Nitroreductase/BluB"/>
</dbReference>
<organism evidence="1 2">
    <name type="scientific">Parabacteroides chinchillae</name>
    <dbReference type="NCBI Taxonomy" id="871327"/>
    <lineage>
        <taxon>Bacteria</taxon>
        <taxon>Pseudomonadati</taxon>
        <taxon>Bacteroidota</taxon>
        <taxon>Bacteroidia</taxon>
        <taxon>Bacteroidales</taxon>
        <taxon>Tannerellaceae</taxon>
        <taxon>Parabacteroides</taxon>
    </lineage>
</organism>
<dbReference type="PANTHER" id="PTHR23026">
    <property type="entry name" value="NADPH NITROREDUCTASE"/>
    <property type="match status" value="1"/>
</dbReference>
<accession>A0A8G2BUC6</accession>
<dbReference type="InterPro" id="IPR000415">
    <property type="entry name" value="Nitroreductase-like"/>
</dbReference>
<comment type="caution">
    <text evidence="1">The sequence shown here is derived from an EMBL/GenBank/DDBJ whole genome shotgun (WGS) entry which is preliminary data.</text>
</comment>
<dbReference type="Gene3D" id="3.40.109.10">
    <property type="entry name" value="NADH Oxidase"/>
    <property type="match status" value="2"/>
</dbReference>
<gene>
    <name evidence="1" type="ORF">SAMN05444001_101225</name>
</gene>
<proteinExistence type="predicted"/>
<evidence type="ECO:0000313" key="2">
    <source>
        <dbReference type="Proteomes" id="UP000236725"/>
    </source>
</evidence>
<sequence length="321" mass="36864">MKRNDLLFMIEQAVKAPSGHNTQPWLFRLLENEDKVELYPNADKELKVVDTDRRELFISLGCAVENLSLAASSKGYSLDVSITEDGVITVQFTFSDSVKEHALFKQIGERQTNRSVYNGSVLKESLIYSLQEIGKVDNANVYMWLNGSPEFCVIADYVLRGNEIQMKSKEFKKELSDWIRYNRSHTLQTRDGLSYEAFGAPDFPRWMSELIMKSFLNPFMQNKGDKKKIQSSSHFILFTTRNDSVVDWINLGRTLERFLLELTSRGIAYAFLNQPCEVKPLSVGMARSLLLEKEYPAILIRIGYGKKMPYSLRKPIDDVLI</sequence>
<keyword evidence="2" id="KW-1185">Reference proteome</keyword>
<evidence type="ECO:0000313" key="1">
    <source>
        <dbReference type="EMBL" id="SEF44600.1"/>
    </source>
</evidence>
<dbReference type="RefSeq" id="WP_103982183.1">
    <property type="nucleotide sequence ID" value="NZ_FNVS01000001.1"/>
</dbReference>
<dbReference type="EMBL" id="FNVS01000001">
    <property type="protein sequence ID" value="SEF44600.1"/>
    <property type="molecule type" value="Genomic_DNA"/>
</dbReference>
<name>A0A8G2BUC6_9BACT</name>
<dbReference type="Proteomes" id="UP000236725">
    <property type="component" value="Unassembled WGS sequence"/>
</dbReference>
<dbReference type="GO" id="GO:0016491">
    <property type="term" value="F:oxidoreductase activity"/>
    <property type="evidence" value="ECO:0007669"/>
    <property type="project" value="InterPro"/>
</dbReference>
<evidence type="ECO:0008006" key="3">
    <source>
        <dbReference type="Google" id="ProtNLM"/>
    </source>
</evidence>
<reference evidence="1 2" key="1">
    <citation type="submission" date="2016-10" db="EMBL/GenBank/DDBJ databases">
        <authorList>
            <person name="Varghese N."/>
            <person name="Submissions S."/>
        </authorList>
    </citation>
    <scope>NUCLEOTIDE SEQUENCE [LARGE SCALE GENOMIC DNA]</scope>
    <source>
        <strain evidence="1 2">DSM 29073</strain>
    </source>
</reference>
<dbReference type="SUPFAM" id="SSF55469">
    <property type="entry name" value="FMN-dependent nitroreductase-like"/>
    <property type="match status" value="2"/>
</dbReference>
<dbReference type="AlphaFoldDB" id="A0A8G2BUC6"/>
<dbReference type="NCBIfam" id="NF047509">
    <property type="entry name" value="Rv3131_FMN_oxido"/>
    <property type="match status" value="1"/>
</dbReference>
<dbReference type="PANTHER" id="PTHR23026:SF123">
    <property type="entry name" value="NAD(P)H NITROREDUCTASE RV3131-RELATED"/>
    <property type="match status" value="1"/>
</dbReference>